<feature type="compositionally biased region" description="Low complexity" evidence="2">
    <location>
        <begin position="669"/>
        <end position="685"/>
    </location>
</feature>
<feature type="compositionally biased region" description="Low complexity" evidence="2">
    <location>
        <begin position="570"/>
        <end position="586"/>
    </location>
</feature>
<dbReference type="PANTHER" id="PTHR14312:SF1">
    <property type="entry name" value="BASIC-LEUCINE ZIPPER TRANSCRIPTION FACTOR A"/>
    <property type="match status" value="1"/>
</dbReference>
<comment type="caution">
    <text evidence="4">The sequence shown here is derived from an EMBL/GenBank/DDBJ whole genome shotgun (WGS) entry which is preliminary data.</text>
</comment>
<feature type="compositionally biased region" description="Polar residues" evidence="2">
    <location>
        <begin position="445"/>
        <end position="457"/>
    </location>
</feature>
<dbReference type="Pfam" id="PF00076">
    <property type="entry name" value="RRM_1"/>
    <property type="match status" value="1"/>
</dbReference>
<feature type="compositionally biased region" description="Polar residues" evidence="2">
    <location>
        <begin position="153"/>
        <end position="163"/>
    </location>
</feature>
<keyword evidence="5" id="KW-1185">Reference proteome</keyword>
<dbReference type="SUPFAM" id="SSF54928">
    <property type="entry name" value="RNA-binding domain, RBD"/>
    <property type="match status" value="1"/>
</dbReference>
<dbReference type="GO" id="GO:0043565">
    <property type="term" value="F:sequence-specific DNA binding"/>
    <property type="evidence" value="ECO:0007669"/>
    <property type="project" value="TreeGrafter"/>
</dbReference>
<dbReference type="Gene3D" id="3.30.70.330">
    <property type="match status" value="1"/>
</dbReference>
<accession>A0A9P0W0S8</accession>
<dbReference type="InterPro" id="IPR012677">
    <property type="entry name" value="Nucleotide-bd_a/b_plait_sf"/>
</dbReference>
<protein>
    <submittedName>
        <fullName evidence="4">RNA-binding protein Pin4p</fullName>
    </submittedName>
</protein>
<dbReference type="InterPro" id="IPR000504">
    <property type="entry name" value="RRM_dom"/>
</dbReference>
<proteinExistence type="predicted"/>
<dbReference type="OrthoDB" id="434258at2759"/>
<organism evidence="4 5">
    <name type="scientific">[Candida] railenensis</name>
    <dbReference type="NCBI Taxonomy" id="45579"/>
    <lineage>
        <taxon>Eukaryota</taxon>
        <taxon>Fungi</taxon>
        <taxon>Dikarya</taxon>
        <taxon>Ascomycota</taxon>
        <taxon>Saccharomycotina</taxon>
        <taxon>Pichiomycetes</taxon>
        <taxon>Debaryomycetaceae</taxon>
        <taxon>Kurtzmaniella</taxon>
    </lineage>
</organism>
<keyword evidence="1" id="KW-0694">RNA-binding</keyword>
<feature type="compositionally biased region" description="Low complexity" evidence="2">
    <location>
        <begin position="423"/>
        <end position="444"/>
    </location>
</feature>
<feature type="region of interest" description="Disordered" evidence="2">
    <location>
        <begin position="494"/>
        <end position="586"/>
    </location>
</feature>
<dbReference type="GO" id="GO:0010468">
    <property type="term" value="P:regulation of gene expression"/>
    <property type="evidence" value="ECO:0007669"/>
    <property type="project" value="TreeGrafter"/>
</dbReference>
<dbReference type="GO" id="GO:0005634">
    <property type="term" value="C:nucleus"/>
    <property type="evidence" value="ECO:0007669"/>
    <property type="project" value="TreeGrafter"/>
</dbReference>
<evidence type="ECO:0000313" key="5">
    <source>
        <dbReference type="Proteomes" id="UP000837801"/>
    </source>
</evidence>
<evidence type="ECO:0000256" key="1">
    <source>
        <dbReference type="PROSITE-ProRule" id="PRU00176"/>
    </source>
</evidence>
<feature type="region of interest" description="Disordered" evidence="2">
    <location>
        <begin position="598"/>
        <end position="734"/>
    </location>
</feature>
<dbReference type="SMART" id="SM00360">
    <property type="entry name" value="RRM"/>
    <property type="match status" value="1"/>
</dbReference>
<feature type="domain" description="RRM" evidence="3">
    <location>
        <begin position="179"/>
        <end position="257"/>
    </location>
</feature>
<feature type="compositionally biased region" description="Polar residues" evidence="2">
    <location>
        <begin position="504"/>
        <end position="526"/>
    </location>
</feature>
<feature type="region of interest" description="Disordered" evidence="2">
    <location>
        <begin position="419"/>
        <end position="457"/>
    </location>
</feature>
<dbReference type="GO" id="GO:0003723">
    <property type="term" value="F:RNA binding"/>
    <property type="evidence" value="ECO:0007669"/>
    <property type="project" value="UniProtKB-UniRule"/>
</dbReference>
<gene>
    <name evidence="4" type="ORF">CLIB1423_19S02300</name>
</gene>
<dbReference type="FunFam" id="3.30.70.330:FF:001151">
    <property type="entry name" value="RNA-binding protein PIN4"/>
    <property type="match status" value="1"/>
</dbReference>
<feature type="compositionally biased region" description="Polar residues" evidence="2">
    <location>
        <begin position="540"/>
        <end position="558"/>
    </location>
</feature>
<feature type="compositionally biased region" description="Polar residues" evidence="2">
    <location>
        <begin position="653"/>
        <end position="663"/>
    </location>
</feature>
<dbReference type="PANTHER" id="PTHR14312">
    <property type="entry name" value="CREB/ATF BZIP TRANSCRIPTION FACTOR"/>
    <property type="match status" value="1"/>
</dbReference>
<dbReference type="CDD" id="cd12253">
    <property type="entry name" value="RRM_PIN4_like"/>
    <property type="match status" value="1"/>
</dbReference>
<dbReference type="Proteomes" id="UP000837801">
    <property type="component" value="Unassembled WGS sequence"/>
</dbReference>
<feature type="compositionally biased region" description="Polar residues" evidence="2">
    <location>
        <begin position="37"/>
        <end position="56"/>
    </location>
</feature>
<feature type="region of interest" description="Disordered" evidence="2">
    <location>
        <begin position="265"/>
        <end position="289"/>
    </location>
</feature>
<evidence type="ECO:0000259" key="3">
    <source>
        <dbReference type="PROSITE" id="PS50102"/>
    </source>
</evidence>
<feature type="compositionally biased region" description="Polar residues" evidence="2">
    <location>
        <begin position="1"/>
        <end position="12"/>
    </location>
</feature>
<name>A0A9P0W0S8_9ASCO</name>
<dbReference type="InterPro" id="IPR035979">
    <property type="entry name" value="RBD_domain_sf"/>
</dbReference>
<dbReference type="AlphaFoldDB" id="A0A9P0W0S8"/>
<evidence type="ECO:0000313" key="4">
    <source>
        <dbReference type="EMBL" id="CAH2354906.1"/>
    </source>
</evidence>
<evidence type="ECO:0000256" key="2">
    <source>
        <dbReference type="SAM" id="MobiDB-lite"/>
    </source>
</evidence>
<feature type="compositionally biased region" description="Low complexity" evidence="2">
    <location>
        <begin position="19"/>
        <end position="36"/>
    </location>
</feature>
<feature type="compositionally biased region" description="Low complexity" evidence="2">
    <location>
        <begin position="134"/>
        <end position="152"/>
    </location>
</feature>
<feature type="compositionally biased region" description="Basic and acidic residues" evidence="2">
    <location>
        <begin position="265"/>
        <end position="282"/>
    </location>
</feature>
<reference evidence="4" key="1">
    <citation type="submission" date="2022-03" db="EMBL/GenBank/DDBJ databases">
        <authorList>
            <person name="Legras J.-L."/>
            <person name="Devillers H."/>
            <person name="Grondin C."/>
        </authorList>
    </citation>
    <scope>NUCLEOTIDE SEQUENCE</scope>
    <source>
        <strain evidence="4">CLIB 1423</strain>
    </source>
</reference>
<feature type="region of interest" description="Disordered" evidence="2">
    <location>
        <begin position="1"/>
        <end position="95"/>
    </location>
</feature>
<feature type="compositionally biased region" description="Low complexity" evidence="2">
    <location>
        <begin position="708"/>
        <end position="722"/>
    </location>
</feature>
<dbReference type="InterPro" id="IPR034186">
    <property type="entry name" value="PIN4-like_RRM"/>
</dbReference>
<dbReference type="EMBL" id="CAKXYY010000019">
    <property type="protein sequence ID" value="CAH2354906.1"/>
    <property type="molecule type" value="Genomic_DNA"/>
</dbReference>
<feature type="compositionally biased region" description="Gly residues" evidence="2">
    <location>
        <begin position="723"/>
        <end position="734"/>
    </location>
</feature>
<sequence>MELPNLSSNQLGPMQRRPSISSLSSTSENASSAYGSTTPQLSHQRINQARSQPSQAQIHGQPQSGQSGHHVGQSGGGSQPGAGLQPSWLNNNINSHTLSSMNNVAPWVEQQAQQAKDSASDDAVVDSATAAAAAASASGQAPPGGPPAATQSVSSPSPNVIDTSNRDDDSDSDDELIPTAIVIKNIPFAIKKEQLLDVMTKLNLPLPYAFNYHFDNGVFRGLAFANFTSTNETSQVVNLLNGREIGGRKLRVEYKKMLPLQERERIEREKREKRGQLEEQHRSTSNASLASLMSTASTTAATKNLSVNGTGTLQQQTERLFLMYPSPNTPPPPPTEINFNDPEILELYTQLVIYRDDISKSVFELAFSTGLTINQRKILSILSQYLNLLEFYDNGTIVIRRKPGQIPITRANLAIPPQHTLHSQQPSSGGQSQQHQQQGQQQSQVIPPSHSSSMMNLNQFNLGIPPIATATSNSSGASSSVAPELLRSQSQSAIPLSIPPPNRPVQSSTPIQQQFPQYGQGNNGSRYQGPPNGQYGWQHHSPQPQHSNMHVHQQPSVPSQNAGQQGGQQGSNSSVPAPQASTPTSAAALLRSSNNRSFVDVRSTPPFSAESPTPQHHHYFNPSGSGAGIQLSQPGTPLPGSGDINSRFAPFGQHTQLTGSFSSLHHHGQQQQQHQQQQQQQAPQHQQDEYDGVHQKLSGLKLNQNYDSNGATGNNSSSSSTAGGNGPANGIWGK</sequence>
<feature type="region of interest" description="Disordered" evidence="2">
    <location>
        <begin position="134"/>
        <end position="173"/>
    </location>
</feature>
<feature type="compositionally biased region" description="Low complexity" evidence="2">
    <location>
        <begin position="57"/>
        <end position="72"/>
    </location>
</feature>
<dbReference type="PROSITE" id="PS50102">
    <property type="entry name" value="RRM"/>
    <property type="match status" value="1"/>
</dbReference>